<name>A0A927R470_9BACL</name>
<protein>
    <submittedName>
        <fullName evidence="1">Uncharacterized protein</fullName>
    </submittedName>
</protein>
<keyword evidence="2" id="KW-1185">Reference proteome</keyword>
<evidence type="ECO:0000313" key="2">
    <source>
        <dbReference type="Proteomes" id="UP000658225"/>
    </source>
</evidence>
<accession>A0A927R470</accession>
<evidence type="ECO:0000313" key="1">
    <source>
        <dbReference type="EMBL" id="MBE1554538.1"/>
    </source>
</evidence>
<proteinExistence type="predicted"/>
<dbReference type="EMBL" id="JADBEL010000007">
    <property type="protein sequence ID" value="MBE1554538.1"/>
    <property type="molecule type" value="Genomic_DNA"/>
</dbReference>
<dbReference type="AlphaFoldDB" id="A0A927R470"/>
<comment type="caution">
    <text evidence="1">The sequence shown here is derived from an EMBL/GenBank/DDBJ whole genome shotgun (WGS) entry which is preliminary data.</text>
</comment>
<gene>
    <name evidence="1" type="ORF">H4683_001615</name>
</gene>
<organism evidence="1 2">
    <name type="scientific">Sporosarcina limicola</name>
    <dbReference type="NCBI Taxonomy" id="34101"/>
    <lineage>
        <taxon>Bacteria</taxon>
        <taxon>Bacillati</taxon>
        <taxon>Bacillota</taxon>
        <taxon>Bacilli</taxon>
        <taxon>Bacillales</taxon>
        <taxon>Caryophanaceae</taxon>
        <taxon>Sporosarcina</taxon>
    </lineage>
</organism>
<sequence>MRILKRINRVSRTIPIKLVLSDVMVTNTKLLKPFIDQDELGEIYCAKASCLRRLGNPGGWFRIRWGTGLLI</sequence>
<reference evidence="1" key="1">
    <citation type="submission" date="2020-10" db="EMBL/GenBank/DDBJ databases">
        <title>Genomic Encyclopedia of Type Strains, Phase IV (KMG-IV): sequencing the most valuable type-strain genomes for metagenomic binning, comparative biology and taxonomic classification.</title>
        <authorList>
            <person name="Goeker M."/>
        </authorList>
    </citation>
    <scope>NUCLEOTIDE SEQUENCE</scope>
    <source>
        <strain evidence="1">DSM 13886</strain>
    </source>
</reference>
<dbReference type="Proteomes" id="UP000658225">
    <property type="component" value="Unassembled WGS sequence"/>
</dbReference>